<dbReference type="PROSITE" id="PS50293">
    <property type="entry name" value="TPR_REGION"/>
    <property type="match status" value="1"/>
</dbReference>
<dbReference type="InterPro" id="IPR011519">
    <property type="entry name" value="UnbV_ASPIC"/>
</dbReference>
<feature type="repeat" description="TPR" evidence="2">
    <location>
        <begin position="121"/>
        <end position="154"/>
    </location>
</feature>
<dbReference type="Gene3D" id="1.25.40.10">
    <property type="entry name" value="Tetratricopeptide repeat domain"/>
    <property type="match status" value="2"/>
</dbReference>
<dbReference type="Pfam" id="PF13517">
    <property type="entry name" value="FG-GAP_3"/>
    <property type="match status" value="2"/>
</dbReference>
<feature type="repeat" description="TPR" evidence="2">
    <location>
        <begin position="19"/>
        <end position="52"/>
    </location>
</feature>
<feature type="domain" description="ASPIC/UnbV" evidence="3">
    <location>
        <begin position="609"/>
        <end position="671"/>
    </location>
</feature>
<organism evidence="4 5">
    <name type="scientific">Acidipila rosea</name>
    <dbReference type="NCBI Taxonomy" id="768535"/>
    <lineage>
        <taxon>Bacteria</taxon>
        <taxon>Pseudomonadati</taxon>
        <taxon>Acidobacteriota</taxon>
        <taxon>Terriglobia</taxon>
        <taxon>Terriglobales</taxon>
        <taxon>Acidobacteriaceae</taxon>
        <taxon>Acidipila</taxon>
    </lineage>
</organism>
<dbReference type="Gene3D" id="2.130.10.130">
    <property type="entry name" value="Integrin alpha, N-terminal"/>
    <property type="match status" value="1"/>
</dbReference>
<proteinExistence type="predicted"/>
<dbReference type="Pfam" id="PF13414">
    <property type="entry name" value="TPR_11"/>
    <property type="match status" value="1"/>
</dbReference>
<name>A0A4R1L6V8_9BACT</name>
<sequence length="1126" mass="123032">MTMVALGANALAQTSQVQAARLNNIGVALMNQQLTEKALQQFEEAHKANPALLLPILNKGIALLYLQKYADAATALEQAARLDPKDAWVWYSLALVHRSQGQPRVAADDLEKVVQMDPSDADAHYYLGASYLELRNADKAVSEFQAALRVNPLHASATFGLARALQLQGKNEEAREYLKRFAHLTRTKIAAPLTTVYGEQGRYAKTQDIMTSEPSVTAMLPVHFAASPIGDATVGASATAGPQGGACMVDLFGPNHKDLVVLGRGGDAINVYRNNGDGNFAVVPAAQTGLMATGEGISCAAGDYDNDGRADLAIALSDRVLLFHNMGNGKFENGTKAAGIEVSNQPSGLTFIDFDHDGDLDLFVTGAGINGGAPNELWRNNGNSTFTNWTAPTGLGGRGKTVSAVLSDINNDRAVDLVVTGSTGAPTYYANPREGDFKAQPLYIQQGLASSIGVDAFDFNKDGWMDIAVTHDGAPGLSLWRNVDGKQFERVPLPLKDATRAWGVTTIDFDNDGWLDLAALVQTAQGPALRVLRNMGAQGFQDVSHALGLDKIQLKNPRALIAADVDNDGATDLIVTQLGAPALVLRNVGGNKNHSLRLDLTGLADNKSAIGTKVEVFAGGLWQKFEIAGGAGYLSQGPTEIVVGLGGEPHADVVRMLWPTGVPQDELNVATGASSFAFTELDRRGSSCPILFAWDGKQYRFVTDVIGAAVVGHWVAPHQTNHADADEWIKIDGSRLKSQNGFLSVRFGEPMEEINFVDQMRLIAVDHPAGTDVYPDEKFLSEPPFASGKAVISASAHLPAGAWDDHGHEALAALRYRDHDYLRDFTNLSFAGFANQHTLTLDLGPWTPQNPLRLFLHGYVEYFSASSMYAAWQAGLKPMPPYLEAQMPDGSWKRITNDMGFPAGLPRTIVVDLTGKLPAGVRRIRMTTNLQLYWDQILVDNGPDRSHEIRQTEMPLSDAHLYFRGYPQQVEGKTPGDLTYRYDRISRTGPFAWQRGSYTHYGNVTPLLGKADDRYVIFGSGEEIDAEFNSRSLPPLPPHWKRDYFFYANGFVKDMDFYEALPFTVTELPFHRESTYPYDRIMEHYPDGPASVRYQLDWNNRFESGDRIQPYQFNYQPSTSAPMTEQ</sequence>
<dbReference type="Pfam" id="PF13432">
    <property type="entry name" value="TPR_16"/>
    <property type="match status" value="1"/>
</dbReference>
<dbReference type="Pfam" id="PF07593">
    <property type="entry name" value="UnbV_ASPIC"/>
    <property type="match status" value="1"/>
</dbReference>
<dbReference type="InterPro" id="IPR019734">
    <property type="entry name" value="TPR_rpt"/>
</dbReference>
<evidence type="ECO:0000256" key="1">
    <source>
        <dbReference type="ARBA" id="ARBA00022729"/>
    </source>
</evidence>
<dbReference type="AlphaFoldDB" id="A0A4R1L6V8"/>
<evidence type="ECO:0000259" key="3">
    <source>
        <dbReference type="Pfam" id="PF07593"/>
    </source>
</evidence>
<dbReference type="PROSITE" id="PS50005">
    <property type="entry name" value="TPR"/>
    <property type="match status" value="3"/>
</dbReference>
<dbReference type="PANTHER" id="PTHR16026">
    <property type="entry name" value="CARTILAGE ACIDIC PROTEIN 1"/>
    <property type="match status" value="1"/>
</dbReference>
<dbReference type="SMART" id="SM00028">
    <property type="entry name" value="TPR"/>
    <property type="match status" value="5"/>
</dbReference>
<dbReference type="SUPFAM" id="SSF48452">
    <property type="entry name" value="TPR-like"/>
    <property type="match status" value="1"/>
</dbReference>
<feature type="repeat" description="TPR" evidence="2">
    <location>
        <begin position="87"/>
        <end position="120"/>
    </location>
</feature>
<comment type="caution">
    <text evidence="4">The sequence shown here is derived from an EMBL/GenBank/DDBJ whole genome shotgun (WGS) entry which is preliminary data.</text>
</comment>
<protein>
    <submittedName>
        <fullName evidence="4">VCBS repeat protein</fullName>
    </submittedName>
</protein>
<dbReference type="PANTHER" id="PTHR16026:SF0">
    <property type="entry name" value="CARTILAGE ACIDIC PROTEIN 1"/>
    <property type="match status" value="1"/>
</dbReference>
<evidence type="ECO:0000256" key="2">
    <source>
        <dbReference type="PROSITE-ProRule" id="PRU00339"/>
    </source>
</evidence>
<dbReference type="InterPro" id="IPR028994">
    <property type="entry name" value="Integrin_alpha_N"/>
</dbReference>
<keyword evidence="1" id="KW-0732">Signal</keyword>
<dbReference type="EMBL" id="SMGK01000003">
    <property type="protein sequence ID" value="TCK72820.1"/>
    <property type="molecule type" value="Genomic_DNA"/>
</dbReference>
<gene>
    <name evidence="4" type="ORF">C7378_2412</name>
</gene>
<reference evidence="4 5" key="1">
    <citation type="submission" date="2019-03" db="EMBL/GenBank/DDBJ databases">
        <title>Genomic Encyclopedia of Type Strains, Phase IV (KMG-IV): sequencing the most valuable type-strain genomes for metagenomic binning, comparative biology and taxonomic classification.</title>
        <authorList>
            <person name="Goeker M."/>
        </authorList>
    </citation>
    <scope>NUCLEOTIDE SEQUENCE [LARGE SCALE GENOMIC DNA]</scope>
    <source>
        <strain evidence="4 5">DSM 103428</strain>
    </source>
</reference>
<evidence type="ECO:0000313" key="5">
    <source>
        <dbReference type="Proteomes" id="UP000295210"/>
    </source>
</evidence>
<accession>A0A4R1L6V8</accession>
<keyword evidence="2" id="KW-0802">TPR repeat</keyword>
<evidence type="ECO:0000313" key="4">
    <source>
        <dbReference type="EMBL" id="TCK72820.1"/>
    </source>
</evidence>
<keyword evidence="5" id="KW-1185">Reference proteome</keyword>
<dbReference type="Proteomes" id="UP000295210">
    <property type="component" value="Unassembled WGS sequence"/>
</dbReference>
<dbReference type="InterPro" id="IPR013517">
    <property type="entry name" value="FG-GAP"/>
</dbReference>
<dbReference type="InterPro" id="IPR011990">
    <property type="entry name" value="TPR-like_helical_dom_sf"/>
</dbReference>
<dbReference type="InterPro" id="IPR027039">
    <property type="entry name" value="Crtac1"/>
</dbReference>
<dbReference type="SUPFAM" id="SSF69318">
    <property type="entry name" value="Integrin alpha N-terminal domain"/>
    <property type="match status" value="1"/>
</dbReference>